<sequence length="100" mass="11176">MKWEANVPSMLDKIKLAMGNSEAYVITDVHGNEVLESEGTTVKYGFGFSLPFYKCDVTDFNQYCQDRFMLLEAEFKEIPCCGKSCIQAVAAEEGSNEPIC</sequence>
<name>A0AAN9GW09_9TELE</name>
<reference evidence="1 2" key="1">
    <citation type="submission" date="2024-02" db="EMBL/GenBank/DDBJ databases">
        <title>Chromosome-level genome assembly of the Eurasian Minnow (Phoxinus phoxinus).</title>
        <authorList>
            <person name="Oriowo T.O."/>
            <person name="Martin S."/>
            <person name="Stange M."/>
            <person name="Chrysostomakis Y."/>
            <person name="Brown T."/>
            <person name="Winkler S."/>
            <person name="Kukowka S."/>
            <person name="Myers E.W."/>
            <person name="Bohne A."/>
        </authorList>
    </citation>
    <scope>NUCLEOTIDE SEQUENCE [LARGE SCALE GENOMIC DNA]</scope>
    <source>
        <strain evidence="1">ZFMK-TIS-60720</strain>
        <tissue evidence="1">Whole Organism</tissue>
    </source>
</reference>
<comment type="caution">
    <text evidence="1">The sequence shown here is derived from an EMBL/GenBank/DDBJ whole genome shotgun (WGS) entry which is preliminary data.</text>
</comment>
<proteinExistence type="predicted"/>
<organism evidence="1 2">
    <name type="scientific">Phoxinus phoxinus</name>
    <name type="common">Eurasian minnow</name>
    <dbReference type="NCBI Taxonomy" id="58324"/>
    <lineage>
        <taxon>Eukaryota</taxon>
        <taxon>Metazoa</taxon>
        <taxon>Chordata</taxon>
        <taxon>Craniata</taxon>
        <taxon>Vertebrata</taxon>
        <taxon>Euteleostomi</taxon>
        <taxon>Actinopterygii</taxon>
        <taxon>Neopterygii</taxon>
        <taxon>Teleostei</taxon>
        <taxon>Ostariophysi</taxon>
        <taxon>Cypriniformes</taxon>
        <taxon>Leuciscidae</taxon>
        <taxon>Phoxininae</taxon>
        <taxon>Phoxinus</taxon>
    </lineage>
</organism>
<accession>A0AAN9GW09</accession>
<evidence type="ECO:0000313" key="1">
    <source>
        <dbReference type="EMBL" id="KAK7131758.1"/>
    </source>
</evidence>
<evidence type="ECO:0000313" key="2">
    <source>
        <dbReference type="Proteomes" id="UP001364617"/>
    </source>
</evidence>
<dbReference type="Proteomes" id="UP001364617">
    <property type="component" value="Unassembled WGS sequence"/>
</dbReference>
<keyword evidence="2" id="KW-1185">Reference proteome</keyword>
<gene>
    <name evidence="1" type="ORF">R3I93_018351</name>
</gene>
<protein>
    <submittedName>
        <fullName evidence="1">Uncharacterized protein</fullName>
    </submittedName>
</protein>
<dbReference type="AlphaFoldDB" id="A0AAN9GW09"/>
<dbReference type="EMBL" id="JAYKXH010000020">
    <property type="protein sequence ID" value="KAK7131758.1"/>
    <property type="molecule type" value="Genomic_DNA"/>
</dbReference>